<dbReference type="InterPro" id="IPR041701">
    <property type="entry name" value="MetN_ABC"/>
</dbReference>
<dbReference type="InterPro" id="IPR003439">
    <property type="entry name" value="ABC_transporter-like_ATP-bd"/>
</dbReference>
<evidence type="ECO:0000256" key="10">
    <source>
        <dbReference type="ARBA" id="ARBA00023136"/>
    </source>
</evidence>
<comment type="function">
    <text evidence="1">Part of the ABC transporter FtsEX involved in cellular division. Important for assembly or stability of the septal ring.</text>
</comment>
<dbReference type="PROSITE" id="PS00211">
    <property type="entry name" value="ABC_TRANSPORTER_1"/>
    <property type="match status" value="1"/>
</dbReference>
<dbReference type="FunFam" id="3.40.50.300:FF:000056">
    <property type="entry name" value="Cell division ATP-binding protein FtsE"/>
    <property type="match status" value="1"/>
</dbReference>
<dbReference type="InterPro" id="IPR018449">
    <property type="entry name" value="NIL_domain"/>
</dbReference>
<dbReference type="GO" id="GO:0016887">
    <property type="term" value="F:ATP hydrolysis activity"/>
    <property type="evidence" value="ECO:0007669"/>
    <property type="project" value="InterPro"/>
</dbReference>
<dbReference type="Pfam" id="PF00005">
    <property type="entry name" value="ABC_tran"/>
    <property type="match status" value="1"/>
</dbReference>
<dbReference type="InterPro" id="IPR003593">
    <property type="entry name" value="AAA+_ATPase"/>
</dbReference>
<dbReference type="GO" id="GO:0006865">
    <property type="term" value="P:amino acid transport"/>
    <property type="evidence" value="ECO:0007669"/>
    <property type="project" value="UniProtKB-KW"/>
</dbReference>
<dbReference type="Proteomes" id="UP000001591">
    <property type="component" value="Chromosome"/>
</dbReference>
<keyword evidence="7 12" id="KW-0067">ATP-binding</keyword>
<evidence type="ECO:0000256" key="7">
    <source>
        <dbReference type="ARBA" id="ARBA00022840"/>
    </source>
</evidence>
<protein>
    <recommendedName>
        <fullName evidence="3">Cell division ATP-binding protein FtsE</fullName>
    </recommendedName>
</protein>
<keyword evidence="13" id="KW-1185">Reference proteome</keyword>
<evidence type="ECO:0000256" key="4">
    <source>
        <dbReference type="ARBA" id="ARBA00022448"/>
    </source>
</evidence>
<keyword evidence="10" id="KW-0472">Membrane</keyword>
<feature type="domain" description="ABC transporter" evidence="11">
    <location>
        <begin position="7"/>
        <end position="246"/>
    </location>
</feature>
<comment type="similarity">
    <text evidence="2">Belongs to the ABC transporter superfamily.</text>
</comment>
<proteinExistence type="inferred from homology"/>
<accession>B6IWN7</accession>
<evidence type="ECO:0000259" key="11">
    <source>
        <dbReference type="PROSITE" id="PS50893"/>
    </source>
</evidence>
<dbReference type="InterPro" id="IPR027417">
    <property type="entry name" value="P-loop_NTPase"/>
</dbReference>
<dbReference type="OrthoDB" id="9802264at2"/>
<dbReference type="SUPFAM" id="SSF55021">
    <property type="entry name" value="ACT-like"/>
    <property type="match status" value="1"/>
</dbReference>
<evidence type="ECO:0000256" key="2">
    <source>
        <dbReference type="ARBA" id="ARBA00005417"/>
    </source>
</evidence>
<reference evidence="12 13" key="1">
    <citation type="journal article" date="2010" name="BMC Genomics">
        <title>Metabolic flexibility revealed in the genome of the cyst-forming alpha-1 proteobacterium Rhodospirillum centenum.</title>
        <authorList>
            <person name="Lu Y.K."/>
            <person name="Marden J."/>
            <person name="Han M."/>
            <person name="Swingley W.D."/>
            <person name="Mastrian S.D."/>
            <person name="Chowdhury S.R."/>
            <person name="Hao J."/>
            <person name="Helmy T."/>
            <person name="Kim S."/>
            <person name="Kurdoglu A.A."/>
            <person name="Matthies H.J."/>
            <person name="Rollo D."/>
            <person name="Stothard P."/>
            <person name="Blankenship R.E."/>
            <person name="Bauer C.E."/>
            <person name="Touchman J.W."/>
        </authorList>
    </citation>
    <scope>NUCLEOTIDE SEQUENCE [LARGE SCALE GENOMIC DNA]</scope>
    <source>
        <strain evidence="13">ATCC 51521 / SW</strain>
    </source>
</reference>
<keyword evidence="4" id="KW-0813">Transport</keyword>
<dbReference type="PROSITE" id="PS50893">
    <property type="entry name" value="ABC_TRANSPORTER_2"/>
    <property type="match status" value="1"/>
</dbReference>
<dbReference type="KEGG" id="rce:RC1_3351"/>
<keyword evidence="8" id="KW-1278">Translocase</keyword>
<evidence type="ECO:0000256" key="8">
    <source>
        <dbReference type="ARBA" id="ARBA00022967"/>
    </source>
</evidence>
<gene>
    <name evidence="12" type="ordered locus">RC1_3351</name>
</gene>
<dbReference type="AlphaFoldDB" id="B6IWN7"/>
<dbReference type="InterPro" id="IPR045865">
    <property type="entry name" value="ACT-like_dom_sf"/>
</dbReference>
<dbReference type="STRING" id="414684.RC1_3351"/>
<keyword evidence="9" id="KW-0029">Amino-acid transport</keyword>
<dbReference type="SUPFAM" id="SSF52540">
    <property type="entry name" value="P-loop containing nucleoside triphosphate hydrolases"/>
    <property type="match status" value="1"/>
</dbReference>
<dbReference type="GO" id="GO:0005886">
    <property type="term" value="C:plasma membrane"/>
    <property type="evidence" value="ECO:0007669"/>
    <property type="project" value="UniProtKB-ARBA"/>
</dbReference>
<dbReference type="RefSeq" id="WP_012568489.1">
    <property type="nucleotide sequence ID" value="NC_011420.2"/>
</dbReference>
<dbReference type="PANTHER" id="PTHR43166">
    <property type="entry name" value="AMINO ACID IMPORT ATP-BINDING PROTEIN"/>
    <property type="match status" value="1"/>
</dbReference>
<name>B6IWN7_RHOCS</name>
<evidence type="ECO:0000256" key="5">
    <source>
        <dbReference type="ARBA" id="ARBA00022475"/>
    </source>
</evidence>
<dbReference type="SMART" id="SM00382">
    <property type="entry name" value="AAA"/>
    <property type="match status" value="1"/>
</dbReference>
<evidence type="ECO:0000256" key="1">
    <source>
        <dbReference type="ARBA" id="ARBA00002579"/>
    </source>
</evidence>
<evidence type="ECO:0000313" key="13">
    <source>
        <dbReference type="Proteomes" id="UP000001591"/>
    </source>
</evidence>
<evidence type="ECO:0000313" key="12">
    <source>
        <dbReference type="EMBL" id="ACJ00711.1"/>
    </source>
</evidence>
<dbReference type="PANTHER" id="PTHR43166:SF30">
    <property type="entry name" value="METHIONINE IMPORT ATP-BINDING PROTEIN METN"/>
    <property type="match status" value="1"/>
</dbReference>
<dbReference type="CDD" id="cd03258">
    <property type="entry name" value="ABC_MetN_methionine_transporter"/>
    <property type="match status" value="1"/>
</dbReference>
<dbReference type="Gene3D" id="3.40.50.300">
    <property type="entry name" value="P-loop containing nucleotide triphosphate hydrolases"/>
    <property type="match status" value="1"/>
</dbReference>
<dbReference type="Gene3D" id="3.30.70.260">
    <property type="match status" value="1"/>
</dbReference>
<dbReference type="eggNOG" id="COG1135">
    <property type="taxonomic scope" value="Bacteria"/>
</dbReference>
<organism evidence="12 13">
    <name type="scientific">Rhodospirillum centenum (strain ATCC 51521 / SW)</name>
    <dbReference type="NCBI Taxonomy" id="414684"/>
    <lineage>
        <taxon>Bacteria</taxon>
        <taxon>Pseudomonadati</taxon>
        <taxon>Pseudomonadota</taxon>
        <taxon>Alphaproteobacteria</taxon>
        <taxon>Rhodospirillales</taxon>
        <taxon>Rhodospirillaceae</taxon>
        <taxon>Rhodospirillum</taxon>
    </lineage>
</organism>
<keyword evidence="5" id="KW-1003">Cell membrane</keyword>
<evidence type="ECO:0000256" key="3">
    <source>
        <dbReference type="ARBA" id="ARBA00020019"/>
    </source>
</evidence>
<evidence type="ECO:0000256" key="6">
    <source>
        <dbReference type="ARBA" id="ARBA00022741"/>
    </source>
</evidence>
<dbReference type="InterPro" id="IPR050086">
    <property type="entry name" value="MetN_ABC_transporter-like"/>
</dbReference>
<dbReference type="HOGENOM" id="CLU_000604_1_3_5"/>
<dbReference type="Pfam" id="PF09383">
    <property type="entry name" value="NIL"/>
    <property type="match status" value="1"/>
</dbReference>
<dbReference type="SMART" id="SM00930">
    <property type="entry name" value="NIL"/>
    <property type="match status" value="1"/>
</dbReference>
<dbReference type="InterPro" id="IPR017871">
    <property type="entry name" value="ABC_transporter-like_CS"/>
</dbReference>
<dbReference type="GO" id="GO:0005524">
    <property type="term" value="F:ATP binding"/>
    <property type="evidence" value="ECO:0007669"/>
    <property type="project" value="UniProtKB-KW"/>
</dbReference>
<dbReference type="EMBL" id="CP000613">
    <property type="protein sequence ID" value="ACJ00711.1"/>
    <property type="molecule type" value="Genomic_DNA"/>
</dbReference>
<evidence type="ECO:0000256" key="9">
    <source>
        <dbReference type="ARBA" id="ARBA00022970"/>
    </source>
</evidence>
<sequence>MSQHAPIRIEGLRKEYRQGDRTVVALDDVSLDIPSGSIFGILGHSGAGKTTLIRCLNLLERPTAGRILLGDVDLAALDPAALRRQRRRIGMVFQHFHLLHARTAAANVSAPLEIAGVPAPERRRRVAELLDLVGLADRADAWPSQLSGGQKQRVGIARALAADPDMLLCDEPTSALDTETTGQILELLHSVNRRLGVTVVLITHELAVVKAVCDGAALLEAGRLRESGPLPALLADPASRLGQWLLPPAQEPVPAGELPPHARLVELTLADTLATGPVLGALARELGLDVTLLGGGIERIGGCRVGRLLLALSRAGGPPDLPAALSLLSAHKVRAVPR</sequence>
<keyword evidence="6" id="KW-0547">Nucleotide-binding</keyword>